<accession>A0ABS6K6M9</accession>
<dbReference type="Proteomes" id="UP001314681">
    <property type="component" value="Unassembled WGS sequence"/>
</dbReference>
<evidence type="ECO:0000313" key="3">
    <source>
        <dbReference type="Proteomes" id="UP001314681"/>
    </source>
</evidence>
<keyword evidence="3" id="KW-1185">Reference proteome</keyword>
<dbReference type="EMBL" id="JAHQCX010000005">
    <property type="protein sequence ID" value="MBU9726170.1"/>
    <property type="molecule type" value="Genomic_DNA"/>
</dbReference>
<protein>
    <recommendedName>
        <fullName evidence="4">Zinc ribbon domain-containing protein</fullName>
    </recommendedName>
</protein>
<organism evidence="2 3">
    <name type="scientific">Diplocloster modestus</name>
    <dbReference type="NCBI Taxonomy" id="2850322"/>
    <lineage>
        <taxon>Bacteria</taxon>
        <taxon>Bacillati</taxon>
        <taxon>Bacillota</taxon>
        <taxon>Clostridia</taxon>
        <taxon>Lachnospirales</taxon>
        <taxon>Lachnospiraceae</taxon>
        <taxon>Diplocloster</taxon>
    </lineage>
</organism>
<evidence type="ECO:0000256" key="1">
    <source>
        <dbReference type="SAM" id="Phobius"/>
    </source>
</evidence>
<feature type="transmembrane region" description="Helical" evidence="1">
    <location>
        <begin position="93"/>
        <end position="114"/>
    </location>
</feature>
<keyword evidence="1" id="KW-0472">Membrane</keyword>
<evidence type="ECO:0000313" key="2">
    <source>
        <dbReference type="EMBL" id="MBU9726170.1"/>
    </source>
</evidence>
<reference evidence="2 3" key="1">
    <citation type="submission" date="2021-06" db="EMBL/GenBank/DDBJ databases">
        <title>Description of novel taxa of the family Lachnospiraceae.</title>
        <authorList>
            <person name="Chaplin A.V."/>
            <person name="Sokolova S.R."/>
            <person name="Pikina A.P."/>
            <person name="Korzhanova M."/>
            <person name="Belova V."/>
            <person name="Korostin D."/>
            <person name="Efimov B.A."/>
        </authorList>
    </citation>
    <scope>NUCLEOTIDE SEQUENCE [LARGE SCALE GENOMIC DNA]</scope>
    <source>
        <strain evidence="2 3">ASD4241</strain>
    </source>
</reference>
<keyword evidence="1" id="KW-1133">Transmembrane helix</keyword>
<dbReference type="InterPro" id="IPR011047">
    <property type="entry name" value="Quinoprotein_ADH-like_sf"/>
</dbReference>
<sequence>MEKCLICGRNIDEGLSICPYCGNSIPTVERGGEDERMNISDGEDRTLQNDPDINDFKNADAEFMFQSSQDITSNKPSAPPVIDSKVDKKKKSVLLLGGIIIAFAIFLAVILLTAGRKEAAVSEYGTEVFTDTEGNAYSFNEKGKVIKIEGEWSGGYSTGDRKHIVLTDVDQNLYCFDGKGDNGVQVRSEDGRLLTIRNNGFIYTTDSNSAGEDSDTAYRYFFDTEERTKIGSDIECTANNSLDALIYKDQGIYILPDNADEPVKVAGCEEESEVKLVGISDTGKMAVWTEEKGSKTTLYVSENNEKIKIGDLELTNKGFDYTYACFINKDSEVIVGNGSSKQMFRKKFGEECVEARVIGEADLFGIYSEQGAIYRGQNDHVKGLYVICAGEEEYLSNLYYIDERGEREKIISDIQVIVGIHKGKVVYIDEDDSLFIADLGTKELKNIQKISSEVYTAQVSKNGEYIYYGKDSDDYETYTLYECKAGKKLDSVKISDDVYKMWISEDGKQVAYLKDPTSIEEMYTKYGELYVKKFGKEPKKVSSDMISIFGNDGYISKDNWNCFKYEDKEKKNIIGRILHFDGKEVELEATDILYDYSFEF</sequence>
<keyword evidence="1" id="KW-0812">Transmembrane</keyword>
<evidence type="ECO:0008006" key="4">
    <source>
        <dbReference type="Google" id="ProtNLM"/>
    </source>
</evidence>
<gene>
    <name evidence="2" type="ORF">KTH90_09095</name>
</gene>
<proteinExistence type="predicted"/>
<name>A0ABS6K6M9_9FIRM</name>
<dbReference type="SUPFAM" id="SSF50998">
    <property type="entry name" value="Quinoprotein alcohol dehydrogenase-like"/>
    <property type="match status" value="1"/>
</dbReference>
<comment type="caution">
    <text evidence="2">The sequence shown here is derived from an EMBL/GenBank/DDBJ whole genome shotgun (WGS) entry which is preliminary data.</text>
</comment>